<evidence type="ECO:0000256" key="4">
    <source>
        <dbReference type="ARBA" id="ARBA00023136"/>
    </source>
</evidence>
<feature type="transmembrane region" description="Helical" evidence="5">
    <location>
        <begin position="56"/>
        <end position="76"/>
    </location>
</feature>
<protein>
    <recommendedName>
        <fullName evidence="6">Fatty acid hydroxylase domain-containing protein</fullName>
    </recommendedName>
</protein>
<evidence type="ECO:0000313" key="7">
    <source>
        <dbReference type="EMBL" id="CAI6350742.1"/>
    </source>
</evidence>
<keyword evidence="2 5" id="KW-0812">Transmembrane</keyword>
<dbReference type="AlphaFoldDB" id="A0AAV0W4S4"/>
<gene>
    <name evidence="7" type="ORF">MEUPH1_LOCUS7170</name>
</gene>
<evidence type="ECO:0000256" key="1">
    <source>
        <dbReference type="ARBA" id="ARBA00004370"/>
    </source>
</evidence>
<name>A0AAV0W4S4_9HEMI</name>
<proteinExistence type="predicted"/>
<evidence type="ECO:0000256" key="2">
    <source>
        <dbReference type="ARBA" id="ARBA00022692"/>
    </source>
</evidence>
<evidence type="ECO:0000313" key="8">
    <source>
        <dbReference type="Proteomes" id="UP001160148"/>
    </source>
</evidence>
<keyword evidence="8" id="KW-1185">Reference proteome</keyword>
<sequence>MIVLALIAAAFMNGDWLAVMAHTQMYFDGGHQPAQLSHHRPRLSCSSFFDEFKVQLFWAMVVGYGIYFGFCGYLEWKYYVKGRGKEAQWKCQPNRHLPRHLVWDQIKWGCIGLMVTNAVSAAVATHVSCGGYSKVYTGFGQYPWWWWILQWPVIFFQQDYVTYWIHRSFHSKFLFKHFHSIHHRYFQPTPWSVTAIHPLELTTVQLAMVLPIFIYPVHWFPFYGLALYTYYHGIVQHSGIAFKAQWWQPWQPDCMFHDNHHQYCHVNYGFNCSIWDKIHGSMRKIDRCYSEHTDSWGSGRPLADLSSKERHREIQERITENPMAYREQFNPYLLKDVDGDVE</sequence>
<feature type="domain" description="Fatty acid hydroxylase" evidence="6">
    <location>
        <begin position="152"/>
        <end position="281"/>
    </location>
</feature>
<organism evidence="7 8">
    <name type="scientific">Macrosiphum euphorbiae</name>
    <name type="common">potato aphid</name>
    <dbReference type="NCBI Taxonomy" id="13131"/>
    <lineage>
        <taxon>Eukaryota</taxon>
        <taxon>Metazoa</taxon>
        <taxon>Ecdysozoa</taxon>
        <taxon>Arthropoda</taxon>
        <taxon>Hexapoda</taxon>
        <taxon>Insecta</taxon>
        <taxon>Pterygota</taxon>
        <taxon>Neoptera</taxon>
        <taxon>Paraneoptera</taxon>
        <taxon>Hemiptera</taxon>
        <taxon>Sternorrhyncha</taxon>
        <taxon>Aphidomorpha</taxon>
        <taxon>Aphidoidea</taxon>
        <taxon>Aphididae</taxon>
        <taxon>Macrosiphini</taxon>
        <taxon>Macrosiphum</taxon>
    </lineage>
</organism>
<dbReference type="InterPro" id="IPR006694">
    <property type="entry name" value="Fatty_acid_hydroxylase"/>
</dbReference>
<dbReference type="PANTHER" id="PTHR11863">
    <property type="entry name" value="STEROL DESATURASE"/>
    <property type="match status" value="1"/>
</dbReference>
<dbReference type="GO" id="GO:0016491">
    <property type="term" value="F:oxidoreductase activity"/>
    <property type="evidence" value="ECO:0007669"/>
    <property type="project" value="InterPro"/>
</dbReference>
<keyword evidence="3 5" id="KW-1133">Transmembrane helix</keyword>
<comment type="subcellular location">
    <subcellularLocation>
        <location evidence="1">Membrane</location>
    </subcellularLocation>
</comment>
<dbReference type="Proteomes" id="UP001160148">
    <property type="component" value="Unassembled WGS sequence"/>
</dbReference>
<comment type="caution">
    <text evidence="7">The sequence shown here is derived from an EMBL/GenBank/DDBJ whole genome shotgun (WGS) entry which is preliminary data.</text>
</comment>
<reference evidence="7 8" key="1">
    <citation type="submission" date="2023-01" db="EMBL/GenBank/DDBJ databases">
        <authorList>
            <person name="Whitehead M."/>
        </authorList>
    </citation>
    <scope>NUCLEOTIDE SEQUENCE [LARGE SCALE GENOMIC DNA]</scope>
</reference>
<dbReference type="GO" id="GO:0016020">
    <property type="term" value="C:membrane"/>
    <property type="evidence" value="ECO:0007669"/>
    <property type="project" value="UniProtKB-SubCell"/>
</dbReference>
<dbReference type="Pfam" id="PF04116">
    <property type="entry name" value="FA_hydroxylase"/>
    <property type="match status" value="1"/>
</dbReference>
<keyword evidence="4 5" id="KW-0472">Membrane</keyword>
<dbReference type="EMBL" id="CARXXK010000001">
    <property type="protein sequence ID" value="CAI6350742.1"/>
    <property type="molecule type" value="Genomic_DNA"/>
</dbReference>
<evidence type="ECO:0000256" key="5">
    <source>
        <dbReference type="SAM" id="Phobius"/>
    </source>
</evidence>
<dbReference type="GO" id="GO:0005506">
    <property type="term" value="F:iron ion binding"/>
    <property type="evidence" value="ECO:0007669"/>
    <property type="project" value="InterPro"/>
</dbReference>
<evidence type="ECO:0000256" key="3">
    <source>
        <dbReference type="ARBA" id="ARBA00022989"/>
    </source>
</evidence>
<dbReference type="InterPro" id="IPR050307">
    <property type="entry name" value="Sterol_Desaturase_Related"/>
</dbReference>
<dbReference type="GO" id="GO:0008610">
    <property type="term" value="P:lipid biosynthetic process"/>
    <property type="evidence" value="ECO:0007669"/>
    <property type="project" value="InterPro"/>
</dbReference>
<accession>A0AAV0W4S4</accession>
<evidence type="ECO:0000259" key="6">
    <source>
        <dbReference type="Pfam" id="PF04116"/>
    </source>
</evidence>